<dbReference type="RefSeq" id="XP_062655426.1">
    <property type="nucleotide sequence ID" value="XM_062802528.1"/>
</dbReference>
<sequence length="129" mass="13770">MAAPIPIALVQSNEDFARYFVEALRPEFEVVHVCLSAEAAVAELGIPTPLCPPHEFPAGGNALVPPPWRKAPRAVVVGLDIEPGTEDAIEAAIQPETADVPVVRAPGRDADDIRDVLRRFVADGTITVE</sequence>
<keyword evidence="2" id="KW-1185">Reference proteome</keyword>
<gene>
    <name evidence="1" type="ORF">B0H64DRAFT_377484</name>
</gene>
<dbReference type="GeneID" id="87839476"/>
<evidence type="ECO:0000313" key="1">
    <source>
        <dbReference type="EMBL" id="KAK3291912.1"/>
    </source>
</evidence>
<evidence type="ECO:0000313" key="2">
    <source>
        <dbReference type="Proteomes" id="UP001278766"/>
    </source>
</evidence>
<protein>
    <submittedName>
        <fullName evidence="1">Uncharacterized protein</fullName>
    </submittedName>
</protein>
<dbReference type="AlphaFoldDB" id="A0AAE0H8P3"/>
<reference evidence="1" key="2">
    <citation type="submission" date="2023-06" db="EMBL/GenBank/DDBJ databases">
        <authorList>
            <consortium name="Lawrence Berkeley National Laboratory"/>
            <person name="Haridas S."/>
            <person name="Hensen N."/>
            <person name="Bonometti L."/>
            <person name="Westerberg I."/>
            <person name="Brannstrom I.O."/>
            <person name="Guillou S."/>
            <person name="Cros-Aarteil S."/>
            <person name="Calhoun S."/>
            <person name="Kuo A."/>
            <person name="Mondo S."/>
            <person name="Pangilinan J."/>
            <person name="Riley R."/>
            <person name="Labutti K."/>
            <person name="Andreopoulos B."/>
            <person name="Lipzen A."/>
            <person name="Chen C."/>
            <person name="Yanf M."/>
            <person name="Daum C."/>
            <person name="Ng V."/>
            <person name="Clum A."/>
            <person name="Steindorff A."/>
            <person name="Ohm R."/>
            <person name="Martin F."/>
            <person name="Silar P."/>
            <person name="Natvig D."/>
            <person name="Lalanne C."/>
            <person name="Gautier V."/>
            <person name="Ament-Velasquez S.L."/>
            <person name="Kruys A."/>
            <person name="Hutchinson M.I."/>
            <person name="Powell A.J."/>
            <person name="Barry K."/>
            <person name="Miller A.N."/>
            <person name="Grigoriev I.V."/>
            <person name="Debuchy R."/>
            <person name="Gladieux P."/>
            <person name="Thoren M.H."/>
            <person name="Johannesson H."/>
        </authorList>
    </citation>
    <scope>NUCLEOTIDE SEQUENCE</scope>
    <source>
        <strain evidence="1">CBS 168.71</strain>
    </source>
</reference>
<comment type="caution">
    <text evidence="1">The sequence shown here is derived from an EMBL/GenBank/DDBJ whole genome shotgun (WGS) entry which is preliminary data.</text>
</comment>
<dbReference type="Proteomes" id="UP001278766">
    <property type="component" value="Unassembled WGS sequence"/>
</dbReference>
<reference evidence="1" key="1">
    <citation type="journal article" date="2023" name="Mol. Phylogenet. Evol.">
        <title>Genome-scale phylogeny and comparative genomics of the fungal order Sordariales.</title>
        <authorList>
            <person name="Hensen N."/>
            <person name="Bonometti L."/>
            <person name="Westerberg I."/>
            <person name="Brannstrom I.O."/>
            <person name="Guillou S."/>
            <person name="Cros-Aarteil S."/>
            <person name="Calhoun S."/>
            <person name="Haridas S."/>
            <person name="Kuo A."/>
            <person name="Mondo S."/>
            <person name="Pangilinan J."/>
            <person name="Riley R."/>
            <person name="LaButti K."/>
            <person name="Andreopoulos B."/>
            <person name="Lipzen A."/>
            <person name="Chen C."/>
            <person name="Yan M."/>
            <person name="Daum C."/>
            <person name="Ng V."/>
            <person name="Clum A."/>
            <person name="Steindorff A."/>
            <person name="Ohm R.A."/>
            <person name="Martin F."/>
            <person name="Silar P."/>
            <person name="Natvig D.O."/>
            <person name="Lalanne C."/>
            <person name="Gautier V."/>
            <person name="Ament-Velasquez S.L."/>
            <person name="Kruys A."/>
            <person name="Hutchinson M.I."/>
            <person name="Powell A.J."/>
            <person name="Barry K."/>
            <person name="Miller A.N."/>
            <person name="Grigoriev I.V."/>
            <person name="Debuchy R."/>
            <person name="Gladieux P."/>
            <person name="Hiltunen Thoren M."/>
            <person name="Johannesson H."/>
        </authorList>
    </citation>
    <scope>NUCLEOTIDE SEQUENCE</scope>
    <source>
        <strain evidence="1">CBS 168.71</strain>
    </source>
</reference>
<name>A0AAE0H8P3_9PEZI</name>
<proteinExistence type="predicted"/>
<organism evidence="1 2">
    <name type="scientific">Chaetomium fimeti</name>
    <dbReference type="NCBI Taxonomy" id="1854472"/>
    <lineage>
        <taxon>Eukaryota</taxon>
        <taxon>Fungi</taxon>
        <taxon>Dikarya</taxon>
        <taxon>Ascomycota</taxon>
        <taxon>Pezizomycotina</taxon>
        <taxon>Sordariomycetes</taxon>
        <taxon>Sordariomycetidae</taxon>
        <taxon>Sordariales</taxon>
        <taxon>Chaetomiaceae</taxon>
        <taxon>Chaetomium</taxon>
    </lineage>
</organism>
<accession>A0AAE0H8P3</accession>
<dbReference type="EMBL" id="JAUEPN010000008">
    <property type="protein sequence ID" value="KAK3291912.1"/>
    <property type="molecule type" value="Genomic_DNA"/>
</dbReference>